<feature type="binding site" evidence="6">
    <location>
        <position position="98"/>
    </location>
    <ligand>
        <name>S-adenosyl-L-methionine</name>
        <dbReference type="ChEBI" id="CHEBI:59789"/>
    </ligand>
</feature>
<dbReference type="GO" id="GO:0005737">
    <property type="term" value="C:cytoplasm"/>
    <property type="evidence" value="ECO:0007669"/>
    <property type="project" value="UniProtKB-SubCell"/>
</dbReference>
<dbReference type="InterPro" id="IPR023397">
    <property type="entry name" value="SAM-dep_MeTrfase_MraW_recog"/>
</dbReference>
<keyword evidence="6" id="KW-0963">Cytoplasm</keyword>
<name>A0A5B8XCT6_9RICK</name>
<evidence type="ECO:0000256" key="5">
    <source>
        <dbReference type="ARBA" id="ARBA00022691"/>
    </source>
</evidence>
<comment type="subcellular location">
    <subcellularLocation>
        <location evidence="6">Cytoplasm</location>
    </subcellularLocation>
</comment>
<sequence length="323" mass="37072">MHITVLKKETIDFLEIKKNGVYFDCTFGGGGHSREMLERCDEITLFCIDRDMSVYPNFEKLKADFPKANLKFINEKFGNLKTIIQNLQPIKIDGIAFDFGVSSMQIDSPDRGFSFQKDGNLSMEMGLCKISAHEFINSIDEESLANIIYKYGDERKSRIIAKAIVKARQNEEIKTTVQLANIVKAAARRYNDTIHPATRTFQAIRIYINDELLEIENAINAVYFAAHEGLHVSCISFHSLEDLIIKDFIKSHDKQNLEKDDFDKNYSNFVQKEQKICTNLPFFVKKLHNGVIAPSKDEISQNIRSRSAKLRAFSFTKNENFID</sequence>
<dbReference type="PANTHER" id="PTHR11265:SF0">
    <property type="entry name" value="12S RRNA N4-METHYLCYTIDINE METHYLTRANSFERASE"/>
    <property type="match status" value="1"/>
</dbReference>
<feature type="binding site" evidence="6">
    <location>
        <position position="77"/>
    </location>
    <ligand>
        <name>S-adenosyl-L-methionine</name>
        <dbReference type="ChEBI" id="CHEBI:59789"/>
    </ligand>
</feature>
<dbReference type="OrthoDB" id="9806637at2"/>
<evidence type="ECO:0000313" key="8">
    <source>
        <dbReference type="Proteomes" id="UP000321934"/>
    </source>
</evidence>
<dbReference type="SUPFAM" id="SSF53335">
    <property type="entry name" value="S-adenosyl-L-methionine-dependent methyltransferases"/>
    <property type="match status" value="1"/>
</dbReference>
<dbReference type="Gene3D" id="1.10.150.170">
    <property type="entry name" value="Putative methyltransferase TM0872, insert domain"/>
    <property type="match status" value="1"/>
</dbReference>
<dbReference type="Gene3D" id="3.40.50.150">
    <property type="entry name" value="Vaccinia Virus protein VP39"/>
    <property type="match status" value="1"/>
</dbReference>
<reference evidence="7 8" key="1">
    <citation type="journal article" date="2019" name="ISME J.">
        <title>Deianiraea, an extracellular bacterium associated with the ciliate Paramecium, suggests an alternative scenario for the evolution of Rickettsiales.</title>
        <authorList>
            <person name="Castelli M."/>
            <person name="Sabaneyeva E."/>
            <person name="Lanzoni O."/>
            <person name="Lebedeva N."/>
            <person name="Floriano A.M."/>
            <person name="Gaiarsa S."/>
            <person name="Benken K."/>
            <person name="Modeo L."/>
            <person name="Bandi C."/>
            <person name="Potekhin A."/>
            <person name="Sassera D."/>
            <person name="Petroni G."/>
        </authorList>
    </citation>
    <scope>NUCLEOTIDE SEQUENCE [LARGE SCALE GENOMIC DNA]</scope>
    <source>
        <strain evidence="7">CyL4-1</strain>
    </source>
</reference>
<feature type="binding site" evidence="6">
    <location>
        <position position="105"/>
    </location>
    <ligand>
        <name>S-adenosyl-L-methionine</name>
        <dbReference type="ChEBI" id="CHEBI:59789"/>
    </ligand>
</feature>
<dbReference type="PIRSF" id="PIRSF004486">
    <property type="entry name" value="MraW"/>
    <property type="match status" value="1"/>
</dbReference>
<evidence type="ECO:0000256" key="1">
    <source>
        <dbReference type="ARBA" id="ARBA00010396"/>
    </source>
</evidence>
<evidence type="ECO:0000256" key="2">
    <source>
        <dbReference type="ARBA" id="ARBA00022552"/>
    </source>
</evidence>
<evidence type="ECO:0000256" key="6">
    <source>
        <dbReference type="HAMAP-Rule" id="MF_01007"/>
    </source>
</evidence>
<keyword evidence="3 6" id="KW-0489">Methyltransferase</keyword>
<keyword evidence="8" id="KW-1185">Reference proteome</keyword>
<dbReference type="AlphaFoldDB" id="A0A5B8XCT6"/>
<dbReference type="HAMAP" id="MF_01007">
    <property type="entry name" value="16SrRNA_methyltr_H"/>
    <property type="match status" value="1"/>
</dbReference>
<gene>
    <name evidence="6" type="primary">rsmH</name>
    <name evidence="7" type="ORF">Deia_00364</name>
</gene>
<feature type="binding site" evidence="6">
    <location>
        <begin position="30"/>
        <end position="32"/>
    </location>
    <ligand>
        <name>S-adenosyl-L-methionine</name>
        <dbReference type="ChEBI" id="CHEBI:59789"/>
    </ligand>
</feature>
<evidence type="ECO:0000256" key="3">
    <source>
        <dbReference type="ARBA" id="ARBA00022603"/>
    </source>
</evidence>
<evidence type="ECO:0000313" key="7">
    <source>
        <dbReference type="EMBL" id="QED23168.1"/>
    </source>
</evidence>
<dbReference type="GO" id="GO:0071424">
    <property type="term" value="F:rRNA (cytosine-N4-)-methyltransferase activity"/>
    <property type="evidence" value="ECO:0007669"/>
    <property type="project" value="UniProtKB-UniRule"/>
</dbReference>
<dbReference type="SUPFAM" id="SSF81799">
    <property type="entry name" value="Putative methyltransferase TM0872, insert domain"/>
    <property type="match status" value="1"/>
</dbReference>
<evidence type="ECO:0000256" key="4">
    <source>
        <dbReference type="ARBA" id="ARBA00022679"/>
    </source>
</evidence>
<dbReference type="Pfam" id="PF01795">
    <property type="entry name" value="Methyltransf_5"/>
    <property type="match status" value="1"/>
</dbReference>
<dbReference type="PANTHER" id="PTHR11265">
    <property type="entry name" value="S-ADENOSYL-METHYLTRANSFERASE MRAW"/>
    <property type="match status" value="1"/>
</dbReference>
<dbReference type="InterPro" id="IPR029063">
    <property type="entry name" value="SAM-dependent_MTases_sf"/>
</dbReference>
<dbReference type="GO" id="GO:0070475">
    <property type="term" value="P:rRNA base methylation"/>
    <property type="evidence" value="ECO:0007669"/>
    <property type="project" value="UniProtKB-UniRule"/>
</dbReference>
<feature type="binding site" evidence="6">
    <location>
        <position position="49"/>
    </location>
    <ligand>
        <name>S-adenosyl-L-methionine</name>
        <dbReference type="ChEBI" id="CHEBI:59789"/>
    </ligand>
</feature>
<comment type="similarity">
    <text evidence="1 6">Belongs to the methyltransferase superfamily. RsmH family.</text>
</comment>
<dbReference type="EC" id="2.1.1.199" evidence="6"/>
<accession>A0A5B8XCT6</accession>
<comment type="function">
    <text evidence="6">Specifically methylates the N4 position of cytidine in position 1402 (C1402) of 16S rRNA.</text>
</comment>
<keyword evidence="5 6" id="KW-0949">S-adenosyl-L-methionine</keyword>
<proteinExistence type="inferred from homology"/>
<organism evidence="7 8">
    <name type="scientific">Candidatus Deianiraea vastatrix</name>
    <dbReference type="NCBI Taxonomy" id="2163644"/>
    <lineage>
        <taxon>Bacteria</taxon>
        <taxon>Pseudomonadati</taxon>
        <taxon>Pseudomonadota</taxon>
        <taxon>Alphaproteobacteria</taxon>
        <taxon>Rickettsiales</taxon>
        <taxon>Candidatus Deianiraeaceae</taxon>
        <taxon>Candidatus Deianiraea</taxon>
    </lineage>
</organism>
<protein>
    <recommendedName>
        <fullName evidence="6">Ribosomal RNA small subunit methyltransferase H</fullName>
        <ecNumber evidence="6">2.1.1.199</ecNumber>
    </recommendedName>
    <alternativeName>
        <fullName evidence="6">16S rRNA m(4)C1402 methyltransferase</fullName>
    </alternativeName>
    <alternativeName>
        <fullName evidence="6">rRNA (cytosine-N(4)-)-methyltransferase RsmH</fullName>
    </alternativeName>
</protein>
<keyword evidence="4 6" id="KW-0808">Transferase</keyword>
<dbReference type="NCBIfam" id="TIGR00006">
    <property type="entry name" value="16S rRNA (cytosine(1402)-N(4))-methyltransferase RsmH"/>
    <property type="match status" value="1"/>
</dbReference>
<comment type="catalytic activity">
    <reaction evidence="6">
        <text>cytidine(1402) in 16S rRNA + S-adenosyl-L-methionine = N(4)-methylcytidine(1402) in 16S rRNA + S-adenosyl-L-homocysteine + H(+)</text>
        <dbReference type="Rhea" id="RHEA:42928"/>
        <dbReference type="Rhea" id="RHEA-COMP:10286"/>
        <dbReference type="Rhea" id="RHEA-COMP:10287"/>
        <dbReference type="ChEBI" id="CHEBI:15378"/>
        <dbReference type="ChEBI" id="CHEBI:57856"/>
        <dbReference type="ChEBI" id="CHEBI:59789"/>
        <dbReference type="ChEBI" id="CHEBI:74506"/>
        <dbReference type="ChEBI" id="CHEBI:82748"/>
        <dbReference type="EC" id="2.1.1.199"/>
    </reaction>
</comment>
<dbReference type="EMBL" id="CP029077">
    <property type="protein sequence ID" value="QED23168.1"/>
    <property type="molecule type" value="Genomic_DNA"/>
</dbReference>
<keyword evidence="2 6" id="KW-0698">rRNA processing</keyword>
<dbReference type="InterPro" id="IPR002903">
    <property type="entry name" value="RsmH"/>
</dbReference>
<dbReference type="RefSeq" id="WP_161982793.1">
    <property type="nucleotide sequence ID" value="NZ_CP029077.1"/>
</dbReference>
<dbReference type="Proteomes" id="UP000321934">
    <property type="component" value="Chromosome"/>
</dbReference>